<feature type="transmembrane region" description="Helical" evidence="6">
    <location>
        <begin position="152"/>
        <end position="174"/>
    </location>
</feature>
<feature type="transmembrane region" description="Helical" evidence="6">
    <location>
        <begin position="55"/>
        <end position="77"/>
    </location>
</feature>
<feature type="transmembrane region" description="Helical" evidence="6">
    <location>
        <begin position="180"/>
        <end position="200"/>
    </location>
</feature>
<dbReference type="EMBL" id="RFXN01000049">
    <property type="protein sequence ID" value="NBR94038.1"/>
    <property type="molecule type" value="Genomic_DNA"/>
</dbReference>
<proteinExistence type="predicted"/>
<feature type="transmembrane region" description="Helical" evidence="6">
    <location>
        <begin position="221"/>
        <end position="241"/>
    </location>
</feature>
<reference evidence="7" key="1">
    <citation type="submission" date="2018-10" db="EMBL/GenBank/DDBJ databases">
        <title>Iterative Subtractive Binning of Freshwater Chronoseries Metagenomes Recovers Nearly Complete Genomes from over Four Hundred Novel Species.</title>
        <authorList>
            <person name="Rodriguez-R L.M."/>
            <person name="Tsementzi D."/>
            <person name="Luo C."/>
            <person name="Konstantinidis K.T."/>
        </authorList>
    </citation>
    <scope>NUCLEOTIDE SEQUENCE</scope>
    <source>
        <strain evidence="7">WB5_2A_028</strain>
    </source>
</reference>
<evidence type="ECO:0000313" key="7">
    <source>
        <dbReference type="EMBL" id="NBR94038.1"/>
    </source>
</evidence>
<dbReference type="PANTHER" id="PTHR23513:SF11">
    <property type="entry name" value="STAPHYLOFERRIN A TRANSPORTER"/>
    <property type="match status" value="1"/>
</dbReference>
<dbReference type="SUPFAM" id="SSF103473">
    <property type="entry name" value="MFS general substrate transporter"/>
    <property type="match status" value="1"/>
</dbReference>
<evidence type="ECO:0000256" key="3">
    <source>
        <dbReference type="ARBA" id="ARBA00022692"/>
    </source>
</evidence>
<gene>
    <name evidence="7" type="ORF">EBT44_04285</name>
</gene>
<dbReference type="Proteomes" id="UP000740727">
    <property type="component" value="Unassembled WGS sequence"/>
</dbReference>
<feature type="transmembrane region" description="Helical" evidence="6">
    <location>
        <begin position="346"/>
        <end position="369"/>
    </location>
</feature>
<feature type="transmembrane region" description="Helical" evidence="6">
    <location>
        <begin position="381"/>
        <end position="399"/>
    </location>
</feature>
<keyword evidence="2" id="KW-1003">Cell membrane</keyword>
<feature type="transmembrane region" description="Helical" evidence="6">
    <location>
        <begin position="289"/>
        <end position="307"/>
    </location>
</feature>
<comment type="subcellular location">
    <subcellularLocation>
        <location evidence="1">Cell membrane</location>
        <topology evidence="1">Multi-pass membrane protein</topology>
    </subcellularLocation>
</comment>
<feature type="transmembrane region" description="Helical" evidence="6">
    <location>
        <begin position="263"/>
        <end position="282"/>
    </location>
</feature>
<dbReference type="PANTHER" id="PTHR23513">
    <property type="entry name" value="INTEGRAL MEMBRANE EFFLUX PROTEIN-RELATED"/>
    <property type="match status" value="1"/>
</dbReference>
<accession>A0A965GDF0</accession>
<evidence type="ECO:0000256" key="4">
    <source>
        <dbReference type="ARBA" id="ARBA00022989"/>
    </source>
</evidence>
<dbReference type="GO" id="GO:0022857">
    <property type="term" value="F:transmembrane transporter activity"/>
    <property type="evidence" value="ECO:0007669"/>
    <property type="project" value="InterPro"/>
</dbReference>
<dbReference type="InterPro" id="IPR036259">
    <property type="entry name" value="MFS_trans_sf"/>
</dbReference>
<feature type="transmembrane region" description="Helical" evidence="6">
    <location>
        <begin position="117"/>
        <end position="140"/>
    </location>
</feature>
<dbReference type="AlphaFoldDB" id="A0A965GDF0"/>
<evidence type="ECO:0000256" key="2">
    <source>
        <dbReference type="ARBA" id="ARBA00022475"/>
    </source>
</evidence>
<comment type="caution">
    <text evidence="7">The sequence shown here is derived from an EMBL/GenBank/DDBJ whole genome shotgun (WGS) entry which is preliminary data.</text>
</comment>
<protein>
    <submittedName>
        <fullName evidence="7">MFS transporter</fullName>
    </submittedName>
</protein>
<dbReference type="InterPro" id="IPR011701">
    <property type="entry name" value="MFS"/>
</dbReference>
<feature type="transmembrane region" description="Helical" evidence="6">
    <location>
        <begin position="313"/>
        <end position="334"/>
    </location>
</feature>
<keyword evidence="4 6" id="KW-1133">Transmembrane helix</keyword>
<dbReference type="CDD" id="cd06173">
    <property type="entry name" value="MFS_MefA_like"/>
    <property type="match status" value="1"/>
</dbReference>
<organism evidence="7 8">
    <name type="scientific">Candidatus Fonsibacter lacus</name>
    <dbReference type="NCBI Taxonomy" id="2576439"/>
    <lineage>
        <taxon>Bacteria</taxon>
        <taxon>Pseudomonadati</taxon>
        <taxon>Pseudomonadota</taxon>
        <taxon>Alphaproteobacteria</taxon>
        <taxon>Candidatus Pelagibacterales</taxon>
        <taxon>Candidatus Pelagibacterales incertae sedis</taxon>
        <taxon>Candidatus Fonsibacter</taxon>
    </lineage>
</organism>
<evidence type="ECO:0000256" key="6">
    <source>
        <dbReference type="SAM" id="Phobius"/>
    </source>
</evidence>
<name>A0A965GDF0_9PROT</name>
<evidence type="ECO:0000313" key="8">
    <source>
        <dbReference type="Proteomes" id="UP000740727"/>
    </source>
</evidence>
<evidence type="ECO:0000256" key="5">
    <source>
        <dbReference type="ARBA" id="ARBA00023136"/>
    </source>
</evidence>
<evidence type="ECO:0000256" key="1">
    <source>
        <dbReference type="ARBA" id="ARBA00004651"/>
    </source>
</evidence>
<dbReference type="Gene3D" id="1.20.1250.20">
    <property type="entry name" value="MFS general substrate transporter like domains"/>
    <property type="match status" value="1"/>
</dbReference>
<keyword evidence="5 6" id="KW-0472">Membrane</keyword>
<dbReference type="Pfam" id="PF07690">
    <property type="entry name" value="MFS_1"/>
    <property type="match status" value="1"/>
</dbReference>
<keyword evidence="3 6" id="KW-0812">Transmembrane</keyword>
<dbReference type="GO" id="GO:0005886">
    <property type="term" value="C:plasma membrane"/>
    <property type="evidence" value="ECO:0007669"/>
    <property type="project" value="UniProtKB-SubCell"/>
</dbReference>
<sequence length="409" mass="44243">MPASNALDDIRTLITYKGFTKLALARFISNLGNGITPIAMSFGVLGLPNGTASQLSLVLGSQMIPLLLFMLFGGVVGDRYKRNKIVGGSDILGSAFVLVSASSFIFGFVSIPLLCAMGALFGVLNALWWPAFSGVLPEILPKEQLQRGNSVIGLLTNFGYTGGALVGGVLVSLFGSGWALAVDALSFFIAGILVWSIDLPKIFRDESGTMFHQLREGWREFISRKWVVSVVITFTFINLAYESTLGVLGPLATKENGYGPKEWSLVLAISTVGMIITGLLLLKVRLRKPLLYGITPMLFMATWIFSLTFGIHIWIPIAISFFAGVAIEIFYVAWSTSMQQNIPEESYSRVISYDALGSYALAPLGLIFIGPVAENIGTKNALYILAALVFIATVSALSVRDVREVRNEA</sequence>
<feature type="transmembrane region" description="Helical" evidence="6">
    <location>
        <begin position="89"/>
        <end position="111"/>
    </location>
</feature>